<reference evidence="1 2" key="1">
    <citation type="submission" date="2019-05" db="EMBL/GenBank/DDBJ databases">
        <title>Another draft genome of Portunus trituberculatus and its Hox gene families provides insights of decapod evolution.</title>
        <authorList>
            <person name="Jeong J.-H."/>
            <person name="Song I."/>
            <person name="Kim S."/>
            <person name="Choi T."/>
            <person name="Kim D."/>
            <person name="Ryu S."/>
            <person name="Kim W."/>
        </authorList>
    </citation>
    <scope>NUCLEOTIDE SEQUENCE [LARGE SCALE GENOMIC DNA]</scope>
    <source>
        <tissue evidence="1">Muscle</tissue>
    </source>
</reference>
<dbReference type="Proteomes" id="UP000324222">
    <property type="component" value="Unassembled WGS sequence"/>
</dbReference>
<organism evidence="1 2">
    <name type="scientific">Portunus trituberculatus</name>
    <name type="common">Swimming crab</name>
    <name type="synonym">Neptunus trituberculatus</name>
    <dbReference type="NCBI Taxonomy" id="210409"/>
    <lineage>
        <taxon>Eukaryota</taxon>
        <taxon>Metazoa</taxon>
        <taxon>Ecdysozoa</taxon>
        <taxon>Arthropoda</taxon>
        <taxon>Crustacea</taxon>
        <taxon>Multicrustacea</taxon>
        <taxon>Malacostraca</taxon>
        <taxon>Eumalacostraca</taxon>
        <taxon>Eucarida</taxon>
        <taxon>Decapoda</taxon>
        <taxon>Pleocyemata</taxon>
        <taxon>Brachyura</taxon>
        <taxon>Eubrachyura</taxon>
        <taxon>Portunoidea</taxon>
        <taxon>Portunidae</taxon>
        <taxon>Portuninae</taxon>
        <taxon>Portunus</taxon>
    </lineage>
</organism>
<keyword evidence="2" id="KW-1185">Reference proteome</keyword>
<gene>
    <name evidence="1" type="ORF">E2C01_069042</name>
</gene>
<proteinExistence type="predicted"/>
<dbReference type="EMBL" id="VSRR010039441">
    <property type="protein sequence ID" value="MPC74670.1"/>
    <property type="molecule type" value="Genomic_DNA"/>
</dbReference>
<comment type="caution">
    <text evidence="1">The sequence shown here is derived from an EMBL/GenBank/DDBJ whole genome shotgun (WGS) entry which is preliminary data.</text>
</comment>
<evidence type="ECO:0000313" key="2">
    <source>
        <dbReference type="Proteomes" id="UP000324222"/>
    </source>
</evidence>
<dbReference type="AlphaFoldDB" id="A0A5B7HQE8"/>
<evidence type="ECO:0000313" key="1">
    <source>
        <dbReference type="EMBL" id="MPC74670.1"/>
    </source>
</evidence>
<sequence>MKRGGEHSQRGSEWPGNMRSKCIALRNGGELKKAERLVNDSASRRAAPAEIEGKWIDRLYSKRHILHLPGEPGGAFNSLSHTRL</sequence>
<name>A0A5B7HQE8_PORTR</name>
<accession>A0A5B7HQE8</accession>
<protein>
    <submittedName>
        <fullName evidence="1">Uncharacterized protein</fullName>
    </submittedName>
</protein>